<feature type="compositionally biased region" description="Polar residues" evidence="3">
    <location>
        <begin position="323"/>
        <end position="337"/>
    </location>
</feature>
<dbReference type="PANTHER" id="PTHR14790:SF15">
    <property type="entry name" value="RECQ-MEDIATED GENOME INSTABILITY PROTEIN 1"/>
    <property type="match status" value="1"/>
</dbReference>
<feature type="region of interest" description="Disordered" evidence="3">
    <location>
        <begin position="224"/>
        <end position="490"/>
    </location>
</feature>
<dbReference type="GO" id="GO:0016604">
    <property type="term" value="C:nuclear body"/>
    <property type="evidence" value="ECO:0007669"/>
    <property type="project" value="TreeGrafter"/>
</dbReference>
<dbReference type="Pfam" id="PF08585">
    <property type="entry name" value="RMI1_N_C"/>
    <property type="match status" value="1"/>
</dbReference>
<proteinExistence type="inferred from homology"/>
<dbReference type="Proteomes" id="UP000298061">
    <property type="component" value="Unassembled WGS sequence"/>
</dbReference>
<feature type="compositionally biased region" description="Pro residues" evidence="3">
    <location>
        <begin position="252"/>
        <end position="269"/>
    </location>
</feature>
<feature type="compositionally biased region" description="Low complexity" evidence="3">
    <location>
        <begin position="281"/>
        <end position="293"/>
    </location>
</feature>
<dbReference type="AlphaFoldDB" id="A0A4Z0AC59"/>
<feature type="domain" description="RMI1 N-terminal" evidence="5">
    <location>
        <begin position="25"/>
        <end position="68"/>
    </location>
</feature>
<dbReference type="SMART" id="SM01161">
    <property type="entry name" value="DUF1767"/>
    <property type="match status" value="1"/>
</dbReference>
<dbReference type="PANTHER" id="PTHR14790">
    <property type="entry name" value="RECQ-MEDIATED GENOME INSTABILITY PROTEIN 1 RMI1"/>
    <property type="match status" value="1"/>
</dbReference>
<dbReference type="GO" id="GO:0000724">
    <property type="term" value="P:double-strand break repair via homologous recombination"/>
    <property type="evidence" value="ECO:0007669"/>
    <property type="project" value="TreeGrafter"/>
</dbReference>
<dbReference type="GO" id="GO:0031422">
    <property type="term" value="C:RecQ family helicase-topoisomerase III complex"/>
    <property type="evidence" value="ECO:0007669"/>
    <property type="project" value="TreeGrafter"/>
</dbReference>
<reference evidence="6 7" key="1">
    <citation type="submission" date="2019-02" db="EMBL/GenBank/DDBJ databases">
        <title>Genome sequencing of the rare red list fungi Hericium alpestre (H. flagellum).</title>
        <authorList>
            <person name="Buettner E."/>
            <person name="Kellner H."/>
        </authorList>
    </citation>
    <scope>NUCLEOTIDE SEQUENCE [LARGE SCALE GENOMIC DNA]</scope>
    <source>
        <strain evidence="6 7">DSM 108284</strain>
    </source>
</reference>
<dbReference type="Gene3D" id="2.40.50.770">
    <property type="entry name" value="RecQ-mediated genome instability protein Rmi1, C-terminal domain"/>
    <property type="match status" value="1"/>
</dbReference>
<dbReference type="Pfam" id="PF21000">
    <property type="entry name" value="RMI1_N_N"/>
    <property type="match status" value="1"/>
</dbReference>
<comment type="similarity">
    <text evidence="1">Belongs to the RMI1 family.</text>
</comment>
<keyword evidence="7" id="KW-1185">Reference proteome</keyword>
<evidence type="ECO:0000313" key="7">
    <source>
        <dbReference type="Proteomes" id="UP000298061"/>
    </source>
</evidence>
<evidence type="ECO:0000256" key="1">
    <source>
        <dbReference type="ARBA" id="ARBA00006395"/>
    </source>
</evidence>
<name>A0A4Z0AC59_9AGAM</name>
<evidence type="ECO:0000259" key="4">
    <source>
        <dbReference type="Pfam" id="PF08585"/>
    </source>
</evidence>
<protein>
    <recommendedName>
        <fullName evidence="2">RecQ-mediated genome instability protein 1</fullName>
    </recommendedName>
</protein>
<evidence type="ECO:0000259" key="5">
    <source>
        <dbReference type="Pfam" id="PF21000"/>
    </source>
</evidence>
<sequence length="490" mass="54213">MAVPAQVVQWLRRSYPKPTVDPHMLRQEWLDACFNWILEEYQLQPPNDVDEIIKHVDAQLLQSNLVDSMVHGTGLPANIPKDRNSTLTGPPVLVEITALTDIGVSAFSLQNTRQTRIDRADLAGLAEEDGGEDDGPVPRYPRGMLRFEISDGATTLAAIEYRKIPELELGETPLGYKLLLKNVPIKRGIAFLEPKNIELKGYLNEDRDARRDKDFVRSLRVRMLGPNAVQDDSDDEQPPPPQNEPALAQPPRAQPPPAQPPQPPQPPAPARVNGRAPPSTGPRSPLRQLSRSPSPGPSRHDDDGPRRRRIPAPPAQTIGPTRVQRTTLVQSSYFRTNGTGASSVASTSTVVGQRLFSPTRTVPTMEIDTDEEDPEPAAREPPMGSQLRPIPIEPSTQYFFDDDPMDDPRFLEELDGVLESQSQTAASQEPTTQNAPTSQTQPRARPLQPSISVISIDDDEDDKENAPVPTRRVRPRTARTFDPDVIDISD</sequence>
<comment type="caution">
    <text evidence="6">The sequence shown here is derived from an EMBL/GenBank/DDBJ whole genome shotgun (WGS) entry which is preliminary data.</text>
</comment>
<dbReference type="STRING" id="135208.A0A4Z0AC59"/>
<dbReference type="InterPro" id="IPR013894">
    <property type="entry name" value="RMI1_OB"/>
</dbReference>
<dbReference type="InterPro" id="IPR042470">
    <property type="entry name" value="RMI1_N_C_sf"/>
</dbReference>
<dbReference type="InterPro" id="IPR049363">
    <property type="entry name" value="RMI1_N"/>
</dbReference>
<accession>A0A4Z0AC59</accession>
<feature type="compositionally biased region" description="Polar residues" evidence="3">
    <location>
        <begin position="419"/>
        <end position="442"/>
    </location>
</feature>
<evidence type="ECO:0000256" key="2">
    <source>
        <dbReference type="ARBA" id="ARBA00018987"/>
    </source>
</evidence>
<feature type="compositionally biased region" description="Low complexity" evidence="3">
    <location>
        <begin position="338"/>
        <end position="352"/>
    </location>
</feature>
<evidence type="ECO:0000256" key="3">
    <source>
        <dbReference type="SAM" id="MobiDB-lite"/>
    </source>
</evidence>
<dbReference type="EMBL" id="SFCI01000043">
    <property type="protein sequence ID" value="TFY83218.1"/>
    <property type="molecule type" value="Genomic_DNA"/>
</dbReference>
<feature type="domain" description="RecQ mediated genome instability protein 1 OB-fold" evidence="4">
    <location>
        <begin position="75"/>
        <end position="206"/>
    </location>
</feature>
<evidence type="ECO:0000313" key="6">
    <source>
        <dbReference type="EMBL" id="TFY83218.1"/>
    </source>
</evidence>
<organism evidence="6 7">
    <name type="scientific">Hericium alpestre</name>
    <dbReference type="NCBI Taxonomy" id="135208"/>
    <lineage>
        <taxon>Eukaryota</taxon>
        <taxon>Fungi</taxon>
        <taxon>Dikarya</taxon>
        <taxon>Basidiomycota</taxon>
        <taxon>Agaricomycotina</taxon>
        <taxon>Agaricomycetes</taxon>
        <taxon>Russulales</taxon>
        <taxon>Hericiaceae</taxon>
        <taxon>Hericium</taxon>
    </lineage>
</organism>
<gene>
    <name evidence="6" type="ORF">EWM64_g788</name>
</gene>
<dbReference type="GO" id="GO:0000712">
    <property type="term" value="P:resolution of meiotic recombination intermediates"/>
    <property type="evidence" value="ECO:0007669"/>
    <property type="project" value="TreeGrafter"/>
</dbReference>
<dbReference type="OrthoDB" id="341511at2759"/>